<dbReference type="InterPro" id="IPR000653">
    <property type="entry name" value="DegT/StrS_aminotransferase"/>
</dbReference>
<reference evidence="7" key="2">
    <citation type="submission" date="2020-09" db="EMBL/GenBank/DDBJ databases">
        <authorList>
            <person name="Sun Q."/>
            <person name="Ohkuma M."/>
        </authorList>
    </citation>
    <scope>NUCLEOTIDE SEQUENCE</scope>
    <source>
        <strain evidence="7">JCM 4386</strain>
    </source>
</reference>
<dbReference type="Gene3D" id="3.40.640.10">
    <property type="entry name" value="Type I PLP-dependent aspartate aminotransferase-like (Major domain)"/>
    <property type="match status" value="1"/>
</dbReference>
<evidence type="ECO:0000256" key="6">
    <source>
        <dbReference type="RuleBase" id="RU004508"/>
    </source>
</evidence>
<accession>A0A918FUI2</accession>
<dbReference type="PANTHER" id="PTHR30244:SF34">
    <property type="entry name" value="DTDP-4-AMINO-4,6-DIDEOXYGALACTOSE TRANSAMINASE"/>
    <property type="match status" value="1"/>
</dbReference>
<keyword evidence="4 6" id="KW-0663">Pyridoxal phosphate</keyword>
<evidence type="ECO:0000256" key="2">
    <source>
        <dbReference type="ARBA" id="ARBA00022576"/>
    </source>
</evidence>
<dbReference type="EMBL" id="BMTL01000007">
    <property type="protein sequence ID" value="GGR81013.1"/>
    <property type="molecule type" value="Genomic_DNA"/>
</dbReference>
<dbReference type="GO" id="GO:0000271">
    <property type="term" value="P:polysaccharide biosynthetic process"/>
    <property type="evidence" value="ECO:0007669"/>
    <property type="project" value="TreeGrafter"/>
</dbReference>
<organism evidence="7 8">
    <name type="scientific">Streptomyces humidus</name>
    <dbReference type="NCBI Taxonomy" id="52259"/>
    <lineage>
        <taxon>Bacteria</taxon>
        <taxon>Bacillati</taxon>
        <taxon>Actinomycetota</taxon>
        <taxon>Actinomycetes</taxon>
        <taxon>Kitasatosporales</taxon>
        <taxon>Streptomycetaceae</taxon>
        <taxon>Streptomyces</taxon>
    </lineage>
</organism>
<evidence type="ECO:0000256" key="3">
    <source>
        <dbReference type="ARBA" id="ARBA00022679"/>
    </source>
</evidence>
<keyword evidence="2 7" id="KW-0032">Aminotransferase</keyword>
<dbReference type="Gene3D" id="3.90.1150.10">
    <property type="entry name" value="Aspartate Aminotransferase, domain 1"/>
    <property type="match status" value="1"/>
</dbReference>
<reference evidence="7" key="1">
    <citation type="journal article" date="2014" name="Int. J. Syst. Evol. Microbiol.">
        <title>Complete genome sequence of Corynebacterium casei LMG S-19264T (=DSM 44701T), isolated from a smear-ripened cheese.</title>
        <authorList>
            <consortium name="US DOE Joint Genome Institute (JGI-PGF)"/>
            <person name="Walter F."/>
            <person name="Albersmeier A."/>
            <person name="Kalinowski J."/>
            <person name="Ruckert C."/>
        </authorList>
    </citation>
    <scope>NUCLEOTIDE SEQUENCE</scope>
    <source>
        <strain evidence="7">JCM 4386</strain>
    </source>
</reference>
<evidence type="ECO:0000313" key="8">
    <source>
        <dbReference type="Proteomes" id="UP000606194"/>
    </source>
</evidence>
<evidence type="ECO:0000256" key="1">
    <source>
        <dbReference type="ARBA" id="ARBA00001933"/>
    </source>
</evidence>
<dbReference type="GO" id="GO:0008483">
    <property type="term" value="F:transaminase activity"/>
    <property type="evidence" value="ECO:0007669"/>
    <property type="project" value="UniProtKB-KW"/>
</dbReference>
<dbReference type="SUPFAM" id="SSF53383">
    <property type="entry name" value="PLP-dependent transferases"/>
    <property type="match status" value="1"/>
</dbReference>
<dbReference type="InterPro" id="IPR015422">
    <property type="entry name" value="PyrdxlP-dep_Trfase_small"/>
</dbReference>
<evidence type="ECO:0000256" key="5">
    <source>
        <dbReference type="ARBA" id="ARBA00038398"/>
    </source>
</evidence>
<keyword evidence="8" id="KW-1185">Reference proteome</keyword>
<evidence type="ECO:0000313" key="7">
    <source>
        <dbReference type="EMBL" id="GGR81013.1"/>
    </source>
</evidence>
<gene>
    <name evidence="7" type="ORF">GCM10010269_20210</name>
</gene>
<evidence type="ECO:0000256" key="4">
    <source>
        <dbReference type="ARBA" id="ARBA00022898"/>
    </source>
</evidence>
<dbReference type="RefSeq" id="WP_190148926.1">
    <property type="nucleotide sequence ID" value="NZ_BMTL01000007.1"/>
</dbReference>
<dbReference type="Proteomes" id="UP000606194">
    <property type="component" value="Unassembled WGS sequence"/>
</dbReference>
<comment type="caution">
    <text evidence="7">The sequence shown here is derived from an EMBL/GenBank/DDBJ whole genome shotgun (WGS) entry which is preliminary data.</text>
</comment>
<dbReference type="GO" id="GO:0030170">
    <property type="term" value="F:pyridoxal phosphate binding"/>
    <property type="evidence" value="ECO:0007669"/>
    <property type="project" value="TreeGrafter"/>
</dbReference>
<dbReference type="InterPro" id="IPR015421">
    <property type="entry name" value="PyrdxlP-dep_Trfase_major"/>
</dbReference>
<dbReference type="Pfam" id="PF01041">
    <property type="entry name" value="DegT_DnrJ_EryC1"/>
    <property type="match status" value="1"/>
</dbReference>
<sequence length="402" mass="42742">MPHRFEPAPQRERIAVALADYVRAGGALSVADGSGVIGELEQQIEKVLGLPDPLSFSSGTAGLHAAYLALDMPPGSEVIGPVTTFHASLSPALHAGLNAVLVDVEPDTGNLCPAALEAAITPLTRCVTVTHYLGHPAAMEEITRICRERDLHLIEDISHAYLSMLHGQRVGTFGDICVGSMQDRKSWPAGEGGLFSAARPQWRERALLAGHYRGRALLLKDPELAAFGETGLGLKMRMHPLAAVVGLANAEDLVERLAARRALLERLTRGLQGLSGVRPPVVRPGAGMGGWFSYRPQIQPGELKPGVDVNAYLRRLQDAGVPAHYPSVGSLAGMPLFTHPVPLHAASGTWRPRRCGPFHGESAYNAGRISVSVTDQDTEETIGTYAAAFAEASQALARPVAT</sequence>
<proteinExistence type="inferred from homology"/>
<dbReference type="AlphaFoldDB" id="A0A918FUI2"/>
<comment type="cofactor">
    <cofactor evidence="1">
        <name>pyridoxal 5'-phosphate</name>
        <dbReference type="ChEBI" id="CHEBI:597326"/>
    </cofactor>
</comment>
<protein>
    <submittedName>
        <fullName evidence="7">Aminotransferase DegT</fullName>
    </submittedName>
</protein>
<dbReference type="InterPro" id="IPR015424">
    <property type="entry name" value="PyrdxlP-dep_Trfase"/>
</dbReference>
<name>A0A918FUI2_9ACTN</name>
<keyword evidence="3" id="KW-0808">Transferase</keyword>
<dbReference type="PANTHER" id="PTHR30244">
    <property type="entry name" value="TRANSAMINASE"/>
    <property type="match status" value="1"/>
</dbReference>
<comment type="similarity">
    <text evidence="5">Belongs to the DegT/DnrJ/EryC1 family. L-glutamine:2-deoxy-scyllo-inosose/scyllo-inosose aminotransferase subfamily.</text>
</comment>